<organism evidence="1 2">
    <name type="scientific">Methylobacterium longum</name>
    <dbReference type="NCBI Taxonomy" id="767694"/>
    <lineage>
        <taxon>Bacteria</taxon>
        <taxon>Pseudomonadati</taxon>
        <taxon>Pseudomonadota</taxon>
        <taxon>Alphaproteobacteria</taxon>
        <taxon>Hyphomicrobiales</taxon>
        <taxon>Methylobacteriaceae</taxon>
        <taxon>Methylobacterium</taxon>
    </lineage>
</organism>
<accession>A0ABT8ANI2</accession>
<proteinExistence type="predicted"/>
<sequence>MTPTQQRAEQLDALAKLRDIRTMADEVIGTLECVLTSTATTTPVLREPERPEWLPICRAAQVLGVEKNTLAQRCRRGGIRAGIARKVGGGWQIRLDLMAPSSRRPAR</sequence>
<dbReference type="EMBL" id="JAUFPT010000037">
    <property type="protein sequence ID" value="MDN3571449.1"/>
    <property type="molecule type" value="Genomic_DNA"/>
</dbReference>
<name>A0ABT8ANI2_9HYPH</name>
<evidence type="ECO:0008006" key="3">
    <source>
        <dbReference type="Google" id="ProtNLM"/>
    </source>
</evidence>
<gene>
    <name evidence="1" type="ORF">QWZ18_12560</name>
</gene>
<comment type="caution">
    <text evidence="1">The sequence shown here is derived from an EMBL/GenBank/DDBJ whole genome shotgun (WGS) entry which is preliminary data.</text>
</comment>
<evidence type="ECO:0000313" key="2">
    <source>
        <dbReference type="Proteomes" id="UP001244297"/>
    </source>
</evidence>
<dbReference type="Proteomes" id="UP001244297">
    <property type="component" value="Unassembled WGS sequence"/>
</dbReference>
<protein>
    <recommendedName>
        <fullName evidence="3">Helix-turn-helix domain-containing protein</fullName>
    </recommendedName>
</protein>
<keyword evidence="2" id="KW-1185">Reference proteome</keyword>
<dbReference type="RefSeq" id="WP_238290162.1">
    <property type="nucleotide sequence ID" value="NZ_BPQS01000020.1"/>
</dbReference>
<reference evidence="2" key="1">
    <citation type="journal article" date="2019" name="Int. J. Syst. Evol. Microbiol.">
        <title>The Global Catalogue of Microorganisms (GCM) 10K type strain sequencing project: providing services to taxonomists for standard genome sequencing and annotation.</title>
        <authorList>
            <consortium name="The Broad Institute Genomics Platform"/>
            <consortium name="The Broad Institute Genome Sequencing Center for Infectious Disease"/>
            <person name="Wu L."/>
            <person name="Ma J."/>
        </authorList>
    </citation>
    <scope>NUCLEOTIDE SEQUENCE [LARGE SCALE GENOMIC DNA]</scope>
    <source>
        <strain evidence="2">CECT 7806</strain>
    </source>
</reference>
<evidence type="ECO:0000313" key="1">
    <source>
        <dbReference type="EMBL" id="MDN3571449.1"/>
    </source>
</evidence>